<evidence type="ECO:0000313" key="2">
    <source>
        <dbReference type="EMBL" id="OGG02638.1"/>
    </source>
</evidence>
<feature type="transmembrane region" description="Helical" evidence="1">
    <location>
        <begin position="9"/>
        <end position="27"/>
    </location>
</feature>
<accession>A0A1F5YR11</accession>
<reference evidence="2 3" key="1">
    <citation type="journal article" date="2016" name="Nat. Commun.">
        <title>Thousands of microbial genomes shed light on interconnected biogeochemical processes in an aquifer system.</title>
        <authorList>
            <person name="Anantharaman K."/>
            <person name="Brown C.T."/>
            <person name="Hug L.A."/>
            <person name="Sharon I."/>
            <person name="Castelle C.J."/>
            <person name="Probst A.J."/>
            <person name="Thomas B.C."/>
            <person name="Singh A."/>
            <person name="Wilkins M.J."/>
            <person name="Karaoz U."/>
            <person name="Brodie E.L."/>
            <person name="Williams K.H."/>
            <person name="Hubbard S.S."/>
            <person name="Banfield J.F."/>
        </authorList>
    </citation>
    <scope>NUCLEOTIDE SEQUENCE [LARGE SCALE GENOMIC DNA]</scope>
</reference>
<protein>
    <submittedName>
        <fullName evidence="2">Uncharacterized protein</fullName>
    </submittedName>
</protein>
<keyword evidence="1" id="KW-0812">Transmembrane</keyword>
<dbReference type="EMBL" id="MFJA01000059">
    <property type="protein sequence ID" value="OGG02638.1"/>
    <property type="molecule type" value="Genomic_DNA"/>
</dbReference>
<evidence type="ECO:0000256" key="1">
    <source>
        <dbReference type="SAM" id="Phobius"/>
    </source>
</evidence>
<sequence length="240" mass="28126">MGKYITKFYSWLLIVFVFSIISLKVSVEFFPQRDIFGDISIKLLALSLFLILIFYLIIVIYFEKKASPVKFVRNLTPEEREEKKKELSKYERIASYIYLSSVFIILAVFLLRMLFISDYLNDYWEDIFAWIGLLTLIFSGIIFVGSIHQLDKKRALEKDFKEGVHSISALVRPAQLRNTNTKVKENILRAGKYELLIDNQLLAPQIIKDIESEKQMHIEFFAGTQKIIKIEPRPDQSKLK</sequence>
<evidence type="ECO:0000313" key="3">
    <source>
        <dbReference type="Proteomes" id="UP000176665"/>
    </source>
</evidence>
<organism evidence="2 3">
    <name type="scientific">Candidatus Gottesmanbacteria bacterium RBG_16_37_8</name>
    <dbReference type="NCBI Taxonomy" id="1798371"/>
    <lineage>
        <taxon>Bacteria</taxon>
        <taxon>Candidatus Gottesmaniibacteriota</taxon>
    </lineage>
</organism>
<proteinExistence type="predicted"/>
<gene>
    <name evidence="2" type="ORF">A2W14_01130</name>
</gene>
<dbReference type="AlphaFoldDB" id="A0A1F5YR11"/>
<comment type="caution">
    <text evidence="2">The sequence shown here is derived from an EMBL/GenBank/DDBJ whole genome shotgun (WGS) entry which is preliminary data.</text>
</comment>
<dbReference type="Proteomes" id="UP000176665">
    <property type="component" value="Unassembled WGS sequence"/>
</dbReference>
<feature type="transmembrane region" description="Helical" evidence="1">
    <location>
        <begin position="93"/>
        <end position="115"/>
    </location>
</feature>
<keyword evidence="1" id="KW-0472">Membrane</keyword>
<feature type="transmembrane region" description="Helical" evidence="1">
    <location>
        <begin position="39"/>
        <end position="62"/>
    </location>
</feature>
<name>A0A1F5YR11_9BACT</name>
<keyword evidence="1" id="KW-1133">Transmembrane helix</keyword>
<feature type="transmembrane region" description="Helical" evidence="1">
    <location>
        <begin position="127"/>
        <end position="148"/>
    </location>
</feature>